<evidence type="ECO:0000256" key="1">
    <source>
        <dbReference type="ARBA" id="ARBA00022490"/>
    </source>
</evidence>
<dbReference type="Pfam" id="PF17657">
    <property type="entry name" value="DNA_pol3_finger"/>
    <property type="match status" value="1"/>
</dbReference>
<evidence type="ECO:0000256" key="7">
    <source>
        <dbReference type="ARBA" id="ARBA00023204"/>
    </source>
</evidence>
<reference evidence="13" key="1">
    <citation type="journal article" date="2019" name="Int. J. Syst. Evol. Microbiol.">
        <title>The Global Catalogue of Microorganisms (GCM) 10K type strain sequencing project: providing services to taxonomists for standard genome sequencing and annotation.</title>
        <authorList>
            <consortium name="The Broad Institute Genomics Platform"/>
            <consortium name="The Broad Institute Genome Sequencing Center for Infectious Disease"/>
            <person name="Wu L."/>
            <person name="Ma J."/>
        </authorList>
    </citation>
    <scope>NUCLEOTIDE SEQUENCE [LARGE SCALE GENOMIC DNA]</scope>
    <source>
        <strain evidence="13">JCM 15577</strain>
    </source>
</reference>
<dbReference type="InterPro" id="IPR011708">
    <property type="entry name" value="DNA_pol3_alpha_NTPase_dom"/>
</dbReference>
<proteinExistence type="inferred from homology"/>
<protein>
    <recommendedName>
        <fullName evidence="9">Error-prone DNA polymerase</fullName>
        <ecNumber evidence="9">2.7.7.7</ecNumber>
    </recommendedName>
</protein>
<dbReference type="InterPro" id="IPR010994">
    <property type="entry name" value="RuvA_2-like"/>
</dbReference>
<dbReference type="Pfam" id="PF14579">
    <property type="entry name" value="HHH_6"/>
    <property type="match status" value="1"/>
</dbReference>
<dbReference type="InterPro" id="IPR004013">
    <property type="entry name" value="PHP_dom"/>
</dbReference>
<dbReference type="NCBIfam" id="TIGR00594">
    <property type="entry name" value="polc"/>
    <property type="match status" value="1"/>
</dbReference>
<feature type="compositionally biased region" description="Basic and acidic residues" evidence="10">
    <location>
        <begin position="12"/>
        <end position="22"/>
    </location>
</feature>
<dbReference type="InterPro" id="IPR029460">
    <property type="entry name" value="DNAPol_HHH"/>
</dbReference>
<evidence type="ECO:0000256" key="8">
    <source>
        <dbReference type="ARBA" id="ARBA00049244"/>
    </source>
</evidence>
<dbReference type="SUPFAM" id="SSF47781">
    <property type="entry name" value="RuvA domain 2-like"/>
    <property type="match status" value="1"/>
</dbReference>
<keyword evidence="6 9" id="KW-0239">DNA-directed DNA polymerase</keyword>
<comment type="similarity">
    <text evidence="9">Belongs to the DNA polymerase type-C family. DnaE2 subfamily.</text>
</comment>
<dbReference type="Pfam" id="PF07733">
    <property type="entry name" value="DNA_pol3_alpha"/>
    <property type="match status" value="1"/>
</dbReference>
<keyword evidence="7 9" id="KW-0234">DNA repair</keyword>
<dbReference type="SMART" id="SM00481">
    <property type="entry name" value="POLIIIAc"/>
    <property type="match status" value="1"/>
</dbReference>
<comment type="function">
    <text evidence="9">DNA polymerase involved in damage-induced mutagenesis and translesion synthesis (TLS). It is not the major replicative DNA polymerase.</text>
</comment>
<dbReference type="NCBIfam" id="NF004225">
    <property type="entry name" value="PRK05672.1"/>
    <property type="match status" value="1"/>
</dbReference>
<comment type="catalytic activity">
    <reaction evidence="8 9">
        <text>DNA(n) + a 2'-deoxyribonucleoside 5'-triphosphate = DNA(n+1) + diphosphate</text>
        <dbReference type="Rhea" id="RHEA:22508"/>
        <dbReference type="Rhea" id="RHEA-COMP:17339"/>
        <dbReference type="Rhea" id="RHEA-COMP:17340"/>
        <dbReference type="ChEBI" id="CHEBI:33019"/>
        <dbReference type="ChEBI" id="CHEBI:61560"/>
        <dbReference type="ChEBI" id="CHEBI:173112"/>
        <dbReference type="EC" id="2.7.7.7"/>
    </reaction>
</comment>
<dbReference type="RefSeq" id="WP_344070955.1">
    <property type="nucleotide sequence ID" value="NZ_BAAAPL010000001.1"/>
</dbReference>
<dbReference type="PANTHER" id="PTHR32294:SF4">
    <property type="entry name" value="ERROR-PRONE DNA POLYMERASE"/>
    <property type="match status" value="1"/>
</dbReference>
<comment type="caution">
    <text evidence="12">The sequence shown here is derived from an EMBL/GenBank/DDBJ whole genome shotgun (WGS) entry which is preliminary data.</text>
</comment>
<keyword evidence="13" id="KW-1185">Reference proteome</keyword>
<evidence type="ECO:0000256" key="4">
    <source>
        <dbReference type="ARBA" id="ARBA00022705"/>
    </source>
</evidence>
<dbReference type="PANTHER" id="PTHR32294">
    <property type="entry name" value="DNA POLYMERASE III SUBUNIT ALPHA"/>
    <property type="match status" value="1"/>
</dbReference>
<dbReference type="InterPro" id="IPR004805">
    <property type="entry name" value="DnaE2/DnaE/PolC"/>
</dbReference>
<keyword evidence="1 9" id="KW-0963">Cytoplasm</keyword>
<evidence type="ECO:0000313" key="12">
    <source>
        <dbReference type="EMBL" id="GAA1698309.1"/>
    </source>
</evidence>
<evidence type="ECO:0000256" key="5">
    <source>
        <dbReference type="ARBA" id="ARBA00022763"/>
    </source>
</evidence>
<dbReference type="InterPro" id="IPR003141">
    <property type="entry name" value="Pol/His_phosphatase_N"/>
</dbReference>
<dbReference type="Proteomes" id="UP001501690">
    <property type="component" value="Unassembled WGS sequence"/>
</dbReference>
<evidence type="ECO:0000259" key="11">
    <source>
        <dbReference type="SMART" id="SM00481"/>
    </source>
</evidence>
<keyword evidence="4 9" id="KW-0235">DNA replication</keyword>
<evidence type="ECO:0000256" key="10">
    <source>
        <dbReference type="SAM" id="MobiDB-lite"/>
    </source>
</evidence>
<sequence length="1170" mass="128053">MGFNNPSVPWSEMERILSDRRRPSGVPGGADGGDSPAWSHKRGAYVPPPIERPSETVPYAELHAHSSFSFLDGASSPEDLAEEAERLGLHALAVTDHDGFYGIVRFAEAAEQLGLKTVFGAELSLELPAPQKGEPDPVGSHLLVLARGEEGYHRLASALTRAQLQGGEKGRPQYDLEQLAAFARGDERLDGLAGVRGRSEWAVLTGCRKGAVRRALAAGGVDAAATALDEIVRLFGADAVHVELMDHGAPTDTRDNDILAALAADRGLPLLATNNVHYAAPEREALAAAVAAVRANRSLDELDGWLPSHAGAHLRSGAEMAQRFRRYPGAVANTVALADDLAFSLRRATPALPKLPVPEGHTPMSWLRHLVWQAVPRRYPDLSQRDRDRIERELGVIEMKDFPGYFLIVHGIVQEARRRGILCQGRGSAANSAVCYLLDITAVDAIAYDLPFERFLSSLRDEEPDIDVDFDSDRREEIIQWVYATYGRDRAAQVSNVIQYRPKNAVRDMARALGFSPGQQDAWSKQIEQYGATLESAPEHDIPDRVIEYAAELLKAPRHLGIHSGGMVLTERPVGEVVPIEHARMENRTVIQWDKDDAAWMGLVKFDLLGLGMLAAIQYCFDMIRTSTGEEWELATLPKEEAAVYDMLCRADAIGVFQVESRAQMGLLPRLQPRQFYDLVIEIALIRPGPIQGGAVHPFVRRKLGHEKVTYPHPKLEPVLKRTLGIPVFQEQLMQMGMAVGGLTGEDADLLRRAMGSKRGVERIESLREKLYAGMAENGLVGEDADAIYAKIQAFANFGFAESHSLSFGLLVYASSWIKLHYPGAFLAGLLRAQPMGFYSPATLVADARRHGVEVRRPDLHASGVWAGLEVVTPGAASTEIHATTHRSAENYPWECGSAQERSTGMDACAHRIQPKVGPFDPAAPDESAAHRRDGAFAVRLGLAAIKGIGQPTAERIVADRDAHGPFRDLRDLVRRTGVTEAQLEAFATAGAFDCLGLSRREGVWLAGSAAQDRAEYLPDSLVAVQPPLFADQSSYDILAADLWATGISTDDHPMTHYRSVLDARGVLTSGDLCTHETGRRIEVAGLVTHRQRPATASGVTFLNLEDEHGTVNVICSVGVWNRYRRVARDAPALIIRGMLERSPEGVTNILADRLEDLRVGVQHRSRDFR</sequence>
<evidence type="ECO:0000256" key="3">
    <source>
        <dbReference type="ARBA" id="ARBA00022695"/>
    </source>
</evidence>
<feature type="domain" description="Polymerase/histidinol phosphatase N-terminal" evidence="11">
    <location>
        <begin position="60"/>
        <end position="127"/>
    </location>
</feature>
<dbReference type="InterPro" id="IPR016195">
    <property type="entry name" value="Pol/histidinol_Pase-like"/>
</dbReference>
<feature type="region of interest" description="Disordered" evidence="10">
    <location>
        <begin position="1"/>
        <end position="52"/>
    </location>
</feature>
<dbReference type="Gene3D" id="3.20.20.140">
    <property type="entry name" value="Metal-dependent hydrolases"/>
    <property type="match status" value="1"/>
</dbReference>
<dbReference type="SUPFAM" id="SSF89550">
    <property type="entry name" value="PHP domain-like"/>
    <property type="match status" value="1"/>
</dbReference>
<name>A0ABP4U307_9MICO</name>
<keyword evidence="2 9" id="KW-0808">Transferase</keyword>
<comment type="subcellular location">
    <subcellularLocation>
        <location evidence="9">Cytoplasm</location>
    </subcellularLocation>
</comment>
<dbReference type="CDD" id="cd04485">
    <property type="entry name" value="DnaE_OBF"/>
    <property type="match status" value="1"/>
</dbReference>
<evidence type="ECO:0000256" key="9">
    <source>
        <dbReference type="HAMAP-Rule" id="MF_01902"/>
    </source>
</evidence>
<dbReference type="EC" id="2.7.7.7" evidence="9"/>
<dbReference type="InterPro" id="IPR023073">
    <property type="entry name" value="DnaE2"/>
</dbReference>
<gene>
    <name evidence="9" type="primary">dnaE2</name>
    <name evidence="12" type="ORF">GCM10009808_14740</name>
</gene>
<keyword evidence="3 9" id="KW-0548">Nucleotidyltransferase</keyword>
<accession>A0ABP4U307</accession>
<keyword evidence="5 9" id="KW-0227">DNA damage</keyword>
<evidence type="ECO:0000256" key="6">
    <source>
        <dbReference type="ARBA" id="ARBA00022932"/>
    </source>
</evidence>
<organism evidence="12 13">
    <name type="scientific">Microbacterium sediminicola</name>
    <dbReference type="NCBI Taxonomy" id="415210"/>
    <lineage>
        <taxon>Bacteria</taxon>
        <taxon>Bacillati</taxon>
        <taxon>Actinomycetota</taxon>
        <taxon>Actinomycetes</taxon>
        <taxon>Micrococcales</taxon>
        <taxon>Microbacteriaceae</taxon>
        <taxon>Microbacterium</taxon>
    </lineage>
</organism>
<dbReference type="Pfam" id="PF02811">
    <property type="entry name" value="PHP"/>
    <property type="match status" value="1"/>
</dbReference>
<dbReference type="Gene3D" id="1.10.150.280">
    <property type="entry name" value="AF1531-like domain"/>
    <property type="match status" value="1"/>
</dbReference>
<dbReference type="InterPro" id="IPR040982">
    <property type="entry name" value="DNA_pol3_finger"/>
</dbReference>
<evidence type="ECO:0000313" key="13">
    <source>
        <dbReference type="Proteomes" id="UP001501690"/>
    </source>
</evidence>
<evidence type="ECO:0000256" key="2">
    <source>
        <dbReference type="ARBA" id="ARBA00022679"/>
    </source>
</evidence>
<dbReference type="EMBL" id="BAAAPL010000001">
    <property type="protein sequence ID" value="GAA1698309.1"/>
    <property type="molecule type" value="Genomic_DNA"/>
</dbReference>
<dbReference type="HAMAP" id="MF_01902">
    <property type="entry name" value="DNApol_error_prone"/>
    <property type="match status" value="1"/>
</dbReference>